<name>A0ABV2X9P6_9NOCA</name>
<evidence type="ECO:0000313" key="2">
    <source>
        <dbReference type="Proteomes" id="UP001550535"/>
    </source>
</evidence>
<reference evidence="1 2" key="1">
    <citation type="submission" date="2024-06" db="EMBL/GenBank/DDBJ databases">
        <title>The Natural Products Discovery Center: Release of the First 8490 Sequenced Strains for Exploring Actinobacteria Biosynthetic Diversity.</title>
        <authorList>
            <person name="Kalkreuter E."/>
            <person name="Kautsar S.A."/>
            <person name="Yang D."/>
            <person name="Bader C.D."/>
            <person name="Teijaro C.N."/>
            <person name="Fluegel L."/>
            <person name="Davis C.M."/>
            <person name="Simpson J.R."/>
            <person name="Lauterbach L."/>
            <person name="Steele A.D."/>
            <person name="Gui C."/>
            <person name="Meng S."/>
            <person name="Li G."/>
            <person name="Viehrig K."/>
            <person name="Ye F."/>
            <person name="Su P."/>
            <person name="Kiefer A.F."/>
            <person name="Nichols A."/>
            <person name="Cepeda A.J."/>
            <person name="Yan W."/>
            <person name="Fan B."/>
            <person name="Jiang Y."/>
            <person name="Adhikari A."/>
            <person name="Zheng C.-J."/>
            <person name="Schuster L."/>
            <person name="Cowan T.M."/>
            <person name="Smanski M.J."/>
            <person name="Chevrette M.G."/>
            <person name="De Carvalho L.P.S."/>
            <person name="Shen B."/>
        </authorList>
    </citation>
    <scope>NUCLEOTIDE SEQUENCE [LARGE SCALE GENOMIC DNA]</scope>
    <source>
        <strain evidence="1 2">NPDC019434</strain>
    </source>
</reference>
<accession>A0ABV2X9P6</accession>
<sequence length="122" mass="12932">MSGVPIPPRTLTDLETSVVAKLLSSDAADASAYLAQVPFSQVVATWGVGSPSIDLVVRPSAVRVSGSPDGIFAGGAVTDRNGEPIGEIMLWVENGWLSAIEYAWYTDERPHALPEPGRIELL</sequence>
<dbReference type="RefSeq" id="WP_063020500.1">
    <property type="nucleotide sequence ID" value="NZ_JBEYBM010000005.1"/>
</dbReference>
<organism evidence="1 2">
    <name type="scientific">Nocardia niwae</name>
    <dbReference type="NCBI Taxonomy" id="626084"/>
    <lineage>
        <taxon>Bacteria</taxon>
        <taxon>Bacillati</taxon>
        <taxon>Actinomycetota</taxon>
        <taxon>Actinomycetes</taxon>
        <taxon>Mycobacteriales</taxon>
        <taxon>Nocardiaceae</taxon>
        <taxon>Nocardia</taxon>
    </lineage>
</organism>
<dbReference type="EMBL" id="JBEYBR010000025">
    <property type="protein sequence ID" value="MEU2122546.1"/>
    <property type="molecule type" value="Genomic_DNA"/>
</dbReference>
<evidence type="ECO:0000313" key="1">
    <source>
        <dbReference type="EMBL" id="MEU2122546.1"/>
    </source>
</evidence>
<keyword evidence="2" id="KW-1185">Reference proteome</keyword>
<dbReference type="Proteomes" id="UP001550535">
    <property type="component" value="Unassembled WGS sequence"/>
</dbReference>
<proteinExistence type="predicted"/>
<comment type="caution">
    <text evidence="1">The sequence shown here is derived from an EMBL/GenBank/DDBJ whole genome shotgun (WGS) entry which is preliminary data.</text>
</comment>
<protein>
    <recommendedName>
        <fullName evidence="3">SnoaL-like domain-containing protein</fullName>
    </recommendedName>
</protein>
<evidence type="ECO:0008006" key="3">
    <source>
        <dbReference type="Google" id="ProtNLM"/>
    </source>
</evidence>
<gene>
    <name evidence="1" type="ORF">ABZ507_12085</name>
</gene>